<feature type="compositionally biased region" description="Polar residues" evidence="2">
    <location>
        <begin position="316"/>
        <end position="330"/>
    </location>
</feature>
<dbReference type="Proteomes" id="UP000245768">
    <property type="component" value="Unassembled WGS sequence"/>
</dbReference>
<proteinExistence type="predicted"/>
<dbReference type="InParanoid" id="A0A316YUS2"/>
<feature type="compositionally biased region" description="Polar residues" evidence="2">
    <location>
        <begin position="385"/>
        <end position="397"/>
    </location>
</feature>
<feature type="compositionally biased region" description="Polar residues" evidence="2">
    <location>
        <begin position="367"/>
        <end position="376"/>
    </location>
</feature>
<dbReference type="RefSeq" id="XP_025380508.1">
    <property type="nucleotide sequence ID" value="XM_025520455.1"/>
</dbReference>
<dbReference type="AlphaFoldDB" id="A0A316YUS2"/>
<dbReference type="PANTHER" id="PTHR39472:SF1">
    <property type="entry name" value="EXPRESSED PROTEIN"/>
    <property type="match status" value="1"/>
</dbReference>
<feature type="coiled-coil region" evidence="1">
    <location>
        <begin position="16"/>
        <end position="107"/>
    </location>
</feature>
<sequence length="593" mass="63320">MTLVEGDELQRLWALVSELSSQLASNREACASLQQQADDLKGQALHTGTGYTLRRFNLDISKEKFESDLEKINAQLVVENQALAHENKQMNHLLREHEQTLEAVMAKFRSFSHATQSHTLSLTSHYETLLANNTHDAADVTLQSSTALSNALAHLGGLVRVALRSVEGEEIGEHEGEEGIVEDAFEAEGYHIESPSGTEPSAHVSAVKRTGASDKAGSKAKVSYGSAPSADPKWHGTGGYTGLAGDPEVGIAERALETQTEEERIRFENQELREMLRVSADLTPETAKRFGIEMPPPPPPPGSMSLSLGKPRSQLKRSPSSSGAQQYQTHASGSGNSPSSSGEAGSPTAPFAPTHMTSGAGGPPQLQKGSPRTGTVASPELLERSSPTIRAVNQGQRQPVEEENDILPPSMIDEGPPPPSFVQQSATQPIEEEGDGHDDFSAVEQATVTPAIHEEDTSAGETEPLSEQSTEELKASLKSEEARVEQVKHSLGGGGEMAEHDERGEGEGKEAQEQQHGEDDKAMHREKLLQETEEEIDKAQSPTPDEAEEVGEKTIMAMEEPSEEAKEKETPEGAAAAAAAAAAATAIVVEGES</sequence>
<feature type="region of interest" description="Disordered" evidence="2">
    <location>
        <begin position="192"/>
        <end position="238"/>
    </location>
</feature>
<organism evidence="3 4">
    <name type="scientific">Acaromyces ingoldii</name>
    <dbReference type="NCBI Taxonomy" id="215250"/>
    <lineage>
        <taxon>Eukaryota</taxon>
        <taxon>Fungi</taxon>
        <taxon>Dikarya</taxon>
        <taxon>Basidiomycota</taxon>
        <taxon>Ustilaginomycotina</taxon>
        <taxon>Exobasidiomycetes</taxon>
        <taxon>Exobasidiales</taxon>
        <taxon>Cryptobasidiaceae</taxon>
        <taxon>Acaromyces</taxon>
    </lineage>
</organism>
<evidence type="ECO:0000313" key="4">
    <source>
        <dbReference type="Proteomes" id="UP000245768"/>
    </source>
</evidence>
<keyword evidence="4" id="KW-1185">Reference proteome</keyword>
<accession>A0A316YUS2</accession>
<dbReference type="EMBL" id="KZ819634">
    <property type="protein sequence ID" value="PWN93310.1"/>
    <property type="molecule type" value="Genomic_DNA"/>
</dbReference>
<feature type="region of interest" description="Disordered" evidence="2">
    <location>
        <begin position="278"/>
        <end position="577"/>
    </location>
</feature>
<protein>
    <submittedName>
        <fullName evidence="3">Uncharacterized protein</fullName>
    </submittedName>
</protein>
<dbReference type="OrthoDB" id="21214at2759"/>
<feature type="compositionally biased region" description="Low complexity" evidence="2">
    <location>
        <begin position="331"/>
        <end position="349"/>
    </location>
</feature>
<evidence type="ECO:0000256" key="1">
    <source>
        <dbReference type="SAM" id="Coils"/>
    </source>
</evidence>
<name>A0A316YUS2_9BASI</name>
<evidence type="ECO:0000256" key="2">
    <source>
        <dbReference type="SAM" id="MobiDB-lite"/>
    </source>
</evidence>
<feature type="compositionally biased region" description="Basic and acidic residues" evidence="2">
    <location>
        <begin position="497"/>
        <end position="530"/>
    </location>
</feature>
<keyword evidence="1" id="KW-0175">Coiled coil</keyword>
<feature type="compositionally biased region" description="Basic and acidic residues" evidence="2">
    <location>
        <begin position="471"/>
        <end position="488"/>
    </location>
</feature>
<dbReference type="PANTHER" id="PTHR39472">
    <property type="entry name" value="EXPRESSED PROTEIN"/>
    <property type="match status" value="1"/>
</dbReference>
<dbReference type="GeneID" id="37042371"/>
<reference evidence="3 4" key="1">
    <citation type="journal article" date="2018" name="Mol. Biol. Evol.">
        <title>Broad Genomic Sampling Reveals a Smut Pathogenic Ancestry of the Fungal Clade Ustilaginomycotina.</title>
        <authorList>
            <person name="Kijpornyongpan T."/>
            <person name="Mondo S.J."/>
            <person name="Barry K."/>
            <person name="Sandor L."/>
            <person name="Lee J."/>
            <person name="Lipzen A."/>
            <person name="Pangilinan J."/>
            <person name="LaButti K."/>
            <person name="Hainaut M."/>
            <person name="Henrissat B."/>
            <person name="Grigoriev I.V."/>
            <person name="Spatafora J.W."/>
            <person name="Aime M.C."/>
        </authorList>
    </citation>
    <scope>NUCLEOTIDE SEQUENCE [LARGE SCALE GENOMIC DNA]</scope>
    <source>
        <strain evidence="3 4">MCA 4198</strain>
    </source>
</reference>
<evidence type="ECO:0000313" key="3">
    <source>
        <dbReference type="EMBL" id="PWN93310.1"/>
    </source>
</evidence>
<gene>
    <name evidence="3" type="ORF">FA10DRAFT_263974</name>
</gene>
<dbReference type="STRING" id="215250.A0A316YUS2"/>